<reference evidence="1" key="1">
    <citation type="journal article" date="2023" name="Science">
        <title>Genome structures resolve the early diversification of teleost fishes.</title>
        <authorList>
            <person name="Parey E."/>
            <person name="Louis A."/>
            <person name="Montfort J."/>
            <person name="Bouchez O."/>
            <person name="Roques C."/>
            <person name="Iampietro C."/>
            <person name="Lluch J."/>
            <person name="Castinel A."/>
            <person name="Donnadieu C."/>
            <person name="Desvignes T."/>
            <person name="Floi Bucao C."/>
            <person name="Jouanno E."/>
            <person name="Wen M."/>
            <person name="Mejri S."/>
            <person name="Dirks R."/>
            <person name="Jansen H."/>
            <person name="Henkel C."/>
            <person name="Chen W.J."/>
            <person name="Zahm M."/>
            <person name="Cabau C."/>
            <person name="Klopp C."/>
            <person name="Thompson A.W."/>
            <person name="Robinson-Rechavi M."/>
            <person name="Braasch I."/>
            <person name="Lecointre G."/>
            <person name="Bobe J."/>
            <person name="Postlethwait J.H."/>
            <person name="Berthelot C."/>
            <person name="Roest Crollius H."/>
            <person name="Guiguen Y."/>
        </authorList>
    </citation>
    <scope>NUCLEOTIDE SEQUENCE</scope>
    <source>
        <strain evidence="1">WJC10195</strain>
    </source>
</reference>
<organism evidence="1 2">
    <name type="scientific">Synaphobranchus kaupii</name>
    <name type="common">Kaup's arrowtooth eel</name>
    <dbReference type="NCBI Taxonomy" id="118154"/>
    <lineage>
        <taxon>Eukaryota</taxon>
        <taxon>Metazoa</taxon>
        <taxon>Chordata</taxon>
        <taxon>Craniata</taxon>
        <taxon>Vertebrata</taxon>
        <taxon>Euteleostomi</taxon>
        <taxon>Actinopterygii</taxon>
        <taxon>Neopterygii</taxon>
        <taxon>Teleostei</taxon>
        <taxon>Anguilliformes</taxon>
        <taxon>Synaphobranchidae</taxon>
        <taxon>Synaphobranchus</taxon>
    </lineage>
</organism>
<dbReference type="EMBL" id="JAINUF010000021">
    <property type="protein sequence ID" value="KAJ8334625.1"/>
    <property type="molecule type" value="Genomic_DNA"/>
</dbReference>
<protein>
    <submittedName>
        <fullName evidence="1">Uncharacterized protein</fullName>
    </submittedName>
</protein>
<accession>A0A9Q1E9E8</accession>
<dbReference type="OrthoDB" id="8939043at2759"/>
<proteinExistence type="predicted"/>
<keyword evidence="2" id="KW-1185">Reference proteome</keyword>
<evidence type="ECO:0000313" key="2">
    <source>
        <dbReference type="Proteomes" id="UP001152622"/>
    </source>
</evidence>
<evidence type="ECO:0000313" key="1">
    <source>
        <dbReference type="EMBL" id="KAJ8334625.1"/>
    </source>
</evidence>
<dbReference type="AlphaFoldDB" id="A0A9Q1E9E8"/>
<dbReference type="Proteomes" id="UP001152622">
    <property type="component" value="Chromosome 21"/>
</dbReference>
<comment type="caution">
    <text evidence="1">The sequence shown here is derived from an EMBL/GenBank/DDBJ whole genome shotgun (WGS) entry which is preliminary data.</text>
</comment>
<sequence length="94" mass="11210">MVLANNEMRLREVQTRVIQDNDIFNNINAVSLATINRVLHRHQVTVKQLYTVPFERNSDRVKEIWCRYVQRRAEELKERSKRGNEGGWEVRATD</sequence>
<gene>
    <name evidence="1" type="ORF">SKAU_G00402640</name>
</gene>
<name>A0A9Q1E9E8_SYNKA</name>